<keyword evidence="5 9" id="KW-0479">Metal-binding</keyword>
<dbReference type="Proteomes" id="UP001327957">
    <property type="component" value="Unassembled WGS sequence"/>
</dbReference>
<dbReference type="PRINTS" id="PR00463">
    <property type="entry name" value="EP450I"/>
</dbReference>
<comment type="caution">
    <text evidence="10">The sequence shown here is derived from an EMBL/GenBank/DDBJ whole genome shotgun (WGS) entry which is preliminary data.</text>
</comment>
<dbReference type="EMBL" id="JASAOK010000044">
    <property type="protein sequence ID" value="KAK6213782.1"/>
    <property type="molecule type" value="Genomic_DNA"/>
</dbReference>
<evidence type="ECO:0000256" key="7">
    <source>
        <dbReference type="ARBA" id="ARBA00023004"/>
    </source>
</evidence>
<evidence type="ECO:0000256" key="3">
    <source>
        <dbReference type="ARBA" id="ARBA00022617"/>
    </source>
</evidence>
<organism evidence="10 11">
    <name type="scientific">Colletotrichum tabaci</name>
    <dbReference type="NCBI Taxonomy" id="1209068"/>
    <lineage>
        <taxon>Eukaryota</taxon>
        <taxon>Fungi</taxon>
        <taxon>Dikarya</taxon>
        <taxon>Ascomycota</taxon>
        <taxon>Pezizomycotina</taxon>
        <taxon>Sordariomycetes</taxon>
        <taxon>Hypocreomycetidae</taxon>
        <taxon>Glomerellales</taxon>
        <taxon>Glomerellaceae</taxon>
        <taxon>Colletotrichum</taxon>
        <taxon>Colletotrichum destructivum species complex</taxon>
    </lineage>
</organism>
<dbReference type="InterPro" id="IPR035595">
    <property type="entry name" value="UDP_glycos_trans_CS"/>
</dbReference>
<evidence type="ECO:0000256" key="6">
    <source>
        <dbReference type="ARBA" id="ARBA00023002"/>
    </source>
</evidence>
<dbReference type="InterPro" id="IPR002213">
    <property type="entry name" value="UDP_glucos_trans"/>
</dbReference>
<comment type="similarity">
    <text evidence="2">Belongs to the cytochrome P450 family.</text>
</comment>
<dbReference type="PANTHER" id="PTHR24305:SF157">
    <property type="entry name" value="N-ACETYLTRYPTOPHAN 6-HYDROXYLASE IVOC-RELATED"/>
    <property type="match status" value="1"/>
</dbReference>
<evidence type="ECO:0000256" key="4">
    <source>
        <dbReference type="ARBA" id="ARBA00022679"/>
    </source>
</evidence>
<evidence type="ECO:0000313" key="10">
    <source>
        <dbReference type="EMBL" id="KAK6213782.1"/>
    </source>
</evidence>
<dbReference type="InterPro" id="IPR002401">
    <property type="entry name" value="Cyt_P450_E_grp-I"/>
</dbReference>
<name>A0AAV9T634_9PEZI</name>
<evidence type="ECO:0000256" key="1">
    <source>
        <dbReference type="ARBA" id="ARBA00001971"/>
    </source>
</evidence>
<dbReference type="GO" id="GO:0008194">
    <property type="term" value="F:UDP-glycosyltransferase activity"/>
    <property type="evidence" value="ECO:0007669"/>
    <property type="project" value="InterPro"/>
</dbReference>
<dbReference type="GO" id="GO:0016705">
    <property type="term" value="F:oxidoreductase activity, acting on paired donors, with incorporation or reduction of molecular oxygen"/>
    <property type="evidence" value="ECO:0007669"/>
    <property type="project" value="InterPro"/>
</dbReference>
<dbReference type="SUPFAM" id="SSF53756">
    <property type="entry name" value="UDP-Glycosyltransferase/glycogen phosphorylase"/>
    <property type="match status" value="1"/>
</dbReference>
<dbReference type="AlphaFoldDB" id="A0AAV9T634"/>
<evidence type="ECO:0000313" key="11">
    <source>
        <dbReference type="Proteomes" id="UP001327957"/>
    </source>
</evidence>
<feature type="binding site" description="axial binding residue" evidence="9">
    <location>
        <position position="906"/>
    </location>
    <ligand>
        <name>heme</name>
        <dbReference type="ChEBI" id="CHEBI:30413"/>
    </ligand>
    <ligandPart>
        <name>Fe</name>
        <dbReference type="ChEBI" id="CHEBI:18248"/>
    </ligandPart>
</feature>
<dbReference type="GO" id="GO:0005506">
    <property type="term" value="F:iron ion binding"/>
    <property type="evidence" value="ECO:0007669"/>
    <property type="project" value="InterPro"/>
</dbReference>
<dbReference type="SUPFAM" id="SSF48264">
    <property type="entry name" value="Cytochrome P450"/>
    <property type="match status" value="1"/>
</dbReference>
<dbReference type="GO" id="GO:0004497">
    <property type="term" value="F:monooxygenase activity"/>
    <property type="evidence" value="ECO:0007669"/>
    <property type="project" value="UniProtKB-KW"/>
</dbReference>
<dbReference type="Gene3D" id="1.10.630.10">
    <property type="entry name" value="Cytochrome P450"/>
    <property type="match status" value="1"/>
</dbReference>
<dbReference type="InterPro" id="IPR001128">
    <property type="entry name" value="Cyt_P450"/>
</dbReference>
<dbReference type="Gene3D" id="3.40.50.2000">
    <property type="entry name" value="Glycogen Phosphorylase B"/>
    <property type="match status" value="2"/>
</dbReference>
<dbReference type="GO" id="GO:0020037">
    <property type="term" value="F:heme binding"/>
    <property type="evidence" value="ECO:0007669"/>
    <property type="project" value="InterPro"/>
</dbReference>
<accession>A0AAV9T634</accession>
<keyword evidence="6" id="KW-0560">Oxidoreductase</keyword>
<comment type="cofactor">
    <cofactor evidence="1 9">
        <name>heme</name>
        <dbReference type="ChEBI" id="CHEBI:30413"/>
    </cofactor>
</comment>
<dbReference type="Pfam" id="PF00201">
    <property type="entry name" value="UDPGT"/>
    <property type="match status" value="1"/>
</dbReference>
<dbReference type="InterPro" id="IPR036396">
    <property type="entry name" value="Cyt_P450_sf"/>
</dbReference>
<keyword evidence="3 9" id="KW-0349">Heme</keyword>
<gene>
    <name evidence="10" type="ORF">QIS74_09784</name>
</gene>
<protein>
    <recommendedName>
        <fullName evidence="12">Cytochrome p450</fullName>
    </recommendedName>
</protein>
<dbReference type="Pfam" id="PF00067">
    <property type="entry name" value="p450"/>
    <property type="match status" value="1"/>
</dbReference>
<dbReference type="InterPro" id="IPR050121">
    <property type="entry name" value="Cytochrome_P450_monoxygenase"/>
</dbReference>
<sequence length="976" mass="108106">MSFSPEALASATMAQLSGGYRRRILVVVTAGGYTNAAPLLEIARILASRGYTIDFGTLDGRTAWTRDCPFVSRCHVLGPAPPAAVEEAQYMRMSNWSSGGDDWANKFAARRFLESSWPAVYRSLSRLAADPDTRPDLVLADYWVDAARDVAAEHDIPLAMLWPQMPTAMLHAPYIPGTPGLQVDVLSSEHASLRQRLRSALSIYAAAPHYYRYLRWRRKMRLEAGVSRPLPTLRKPDYLCLVNSMFGLEVAKDLPPNVAAVGPVLSHETQEIGEPYAGFLEKRGRVLYISLGTHVLLPWASLKKLLTGALAALGAGLIDGIIWPMRAMARKQLDHKATFPVRLPQSQDVRYMSVSELLAGLHPSVLFVDFAPQCALLQDGRVAAFLSHGGPASANEALFAGVPVITLAVYFDQVQNEMRLRDAGVSVALCKDRFSSEDVEAAVGDVVRDKLADGPIAANVERMQRIARVASRRKYLAADLIEEVLVDAEGRIREQLAGGPGYEFYYDVVRGGQYSFHIAKLHEAYGPVVRINPHEIHVQTPAFYDVLYSGARHRRNKWRWASGAFGVDLSTFGSELHEAHRMRRSAIAPFFSKARVRRLEPMVRERADAVVGRLRGFAATGDVMRLDHALTAYATDIITNYAFGLCHDRVNAPDFDAGFHSACLSGCQQVFLSRQFPFLMDIVKMIPGSWILKWSPAINSYFSMQRDIGRLITKICRQDRSEWPELEHPTFFHELLDSKLPESEKSIARLAQEGGSLLGAGTVTTSWTITTGVFYLLREPDVLRALKSELAAAFPAEAAITDQKNLTGILEGLPYLSAVAQEMVRMGHGLVSRAARVAPDEDLAVPGTGFVIPRNTPISMTHLLLNRDPGLYDSPDRFQPERWIGDSGPAPFPPRQFGFSAGARACSGRDLAMAEILIIIATLFRTYGTREVRFEDDVGFLELWETDETDVECSVDAMVARPKTDSKGVRCKVHHW</sequence>
<keyword evidence="4" id="KW-0808">Transferase</keyword>
<dbReference type="CDD" id="cd03784">
    <property type="entry name" value="GT1_Gtf-like"/>
    <property type="match status" value="1"/>
</dbReference>
<dbReference type="CDD" id="cd11062">
    <property type="entry name" value="CYP58-like"/>
    <property type="match status" value="1"/>
</dbReference>
<evidence type="ECO:0000256" key="9">
    <source>
        <dbReference type="PIRSR" id="PIRSR602401-1"/>
    </source>
</evidence>
<reference evidence="10 11" key="1">
    <citation type="submission" date="2023-04" db="EMBL/GenBank/DDBJ databases">
        <title>Colletotrichum tabacum stain YC1 causing leaf anthracnose on Nicotiana tabacum(L.) cv.</title>
        <authorList>
            <person name="Ji Z."/>
            <person name="Wang M."/>
            <person name="Zhang J."/>
            <person name="Wang N."/>
            <person name="Zhou Z."/>
        </authorList>
    </citation>
    <scope>NUCLEOTIDE SEQUENCE [LARGE SCALE GENOMIC DNA]</scope>
    <source>
        <strain evidence="10 11">YC1</strain>
    </source>
</reference>
<keyword evidence="8" id="KW-0503">Monooxygenase</keyword>
<evidence type="ECO:0000256" key="8">
    <source>
        <dbReference type="ARBA" id="ARBA00023033"/>
    </source>
</evidence>
<evidence type="ECO:0000256" key="2">
    <source>
        <dbReference type="ARBA" id="ARBA00010617"/>
    </source>
</evidence>
<proteinExistence type="inferred from homology"/>
<evidence type="ECO:0008006" key="12">
    <source>
        <dbReference type="Google" id="ProtNLM"/>
    </source>
</evidence>
<keyword evidence="7 9" id="KW-0408">Iron</keyword>
<keyword evidence="11" id="KW-1185">Reference proteome</keyword>
<dbReference type="PANTHER" id="PTHR24305">
    <property type="entry name" value="CYTOCHROME P450"/>
    <property type="match status" value="1"/>
</dbReference>
<evidence type="ECO:0000256" key="5">
    <source>
        <dbReference type="ARBA" id="ARBA00022723"/>
    </source>
</evidence>
<dbReference type="PROSITE" id="PS00375">
    <property type="entry name" value="UDPGT"/>
    <property type="match status" value="1"/>
</dbReference>